<feature type="region of interest" description="Disordered" evidence="1">
    <location>
        <begin position="242"/>
        <end position="263"/>
    </location>
</feature>
<sequence>MYLSDTIRSVIFQSGDFDISYVVRDGGSSDGTAGIVRQWQAFVKRSPGLLNCRSVELLYESGADTGMYDALNKGFERLSVSAPDAMTWINSDDMLAPGALATVASAFNGLPDAELVGGRAAWLNGDGENMGVAPVMGFARAFLAAGLHDGRKRPFVMQEGTFWKRRVWEEVGGLDPTLRLAGDWDLWRKMARTTEYIALDALIAYHRRRPGQLSENITKYHVEIDAVLDRSGRADYEALAEGYESDGQSAPAESRPQPVMAPVGKYRPDLRNWTKIMSLVGQGPAPRLYSDGGAATALRGRVVDGMGAPEGPFPEFDLPSGVRWVQAGEATVAFEVSDPGRYLVRLQCRSIYDQTNVRIRSHGRLLYEATIPASLESQSHELLFPVVFERGRNDLAILPEHPLASPDLRLLYIDVLAWHVDGPASASAFSADSNANRSANDGEWRANVSAGARFESGNEGGGGLEIFSDRTGPRTIQLQILRNSTGARDFRATISGMTSGWTKAIDAGNEAALTVAFEGFFFAGRTVMRIEARDVAGSDDFSVKDIAFTDQ</sequence>
<protein>
    <submittedName>
        <fullName evidence="2">Glycosyltransferase</fullName>
    </submittedName>
</protein>
<dbReference type="GO" id="GO:0016740">
    <property type="term" value="F:transferase activity"/>
    <property type="evidence" value="ECO:0007669"/>
    <property type="project" value="UniProtKB-KW"/>
</dbReference>
<dbReference type="InterPro" id="IPR050834">
    <property type="entry name" value="Glycosyltransf_2"/>
</dbReference>
<dbReference type="InterPro" id="IPR029044">
    <property type="entry name" value="Nucleotide-diphossugar_trans"/>
</dbReference>
<accession>A0A502FPZ4</accession>
<evidence type="ECO:0000313" key="2">
    <source>
        <dbReference type="EMBL" id="TPG51617.1"/>
    </source>
</evidence>
<dbReference type="PANTHER" id="PTHR43685:SF2">
    <property type="entry name" value="GLYCOSYLTRANSFERASE 2-LIKE DOMAIN-CONTAINING PROTEIN"/>
    <property type="match status" value="1"/>
</dbReference>
<keyword evidence="3" id="KW-1185">Reference proteome</keyword>
<dbReference type="SUPFAM" id="SSF53448">
    <property type="entry name" value="Nucleotide-diphospho-sugar transferases"/>
    <property type="match status" value="1"/>
</dbReference>
<dbReference type="Gene3D" id="3.90.550.10">
    <property type="entry name" value="Spore Coat Polysaccharide Biosynthesis Protein SpsA, Chain A"/>
    <property type="match status" value="1"/>
</dbReference>
<dbReference type="Pfam" id="PF13641">
    <property type="entry name" value="Glyco_tranf_2_3"/>
    <property type="match status" value="1"/>
</dbReference>
<evidence type="ECO:0000313" key="3">
    <source>
        <dbReference type="Proteomes" id="UP000319931"/>
    </source>
</evidence>
<keyword evidence="2" id="KW-0808">Transferase</keyword>
<name>A0A502FPZ4_9SPHN</name>
<dbReference type="AlphaFoldDB" id="A0A502FPZ4"/>
<dbReference type="PANTHER" id="PTHR43685">
    <property type="entry name" value="GLYCOSYLTRANSFERASE"/>
    <property type="match status" value="1"/>
</dbReference>
<organism evidence="2 3">
    <name type="scientific">Sphingomonas glacialis</name>
    <dbReference type="NCBI Taxonomy" id="658225"/>
    <lineage>
        <taxon>Bacteria</taxon>
        <taxon>Pseudomonadati</taxon>
        <taxon>Pseudomonadota</taxon>
        <taxon>Alphaproteobacteria</taxon>
        <taxon>Sphingomonadales</taxon>
        <taxon>Sphingomonadaceae</taxon>
        <taxon>Sphingomonas</taxon>
    </lineage>
</organism>
<reference evidence="2 3" key="1">
    <citation type="journal article" date="2019" name="Environ. Microbiol.">
        <title>Species interactions and distinct microbial communities in high Arctic permafrost affected cryosols are associated with the CH4 and CO2 gas fluxes.</title>
        <authorList>
            <person name="Altshuler I."/>
            <person name="Hamel J."/>
            <person name="Turney S."/>
            <person name="Magnuson E."/>
            <person name="Levesque R."/>
            <person name="Greer C."/>
            <person name="Whyte L.G."/>
        </authorList>
    </citation>
    <scope>NUCLEOTIDE SEQUENCE [LARGE SCALE GENOMIC DNA]</scope>
    <source>
        <strain evidence="2 3">E6.1</strain>
    </source>
</reference>
<proteinExistence type="predicted"/>
<gene>
    <name evidence="2" type="ORF">EAH76_16455</name>
</gene>
<evidence type="ECO:0000256" key="1">
    <source>
        <dbReference type="SAM" id="MobiDB-lite"/>
    </source>
</evidence>
<comment type="caution">
    <text evidence="2">The sequence shown here is derived from an EMBL/GenBank/DDBJ whole genome shotgun (WGS) entry which is preliminary data.</text>
</comment>
<dbReference type="EMBL" id="RCZC01000005">
    <property type="protein sequence ID" value="TPG51617.1"/>
    <property type="molecule type" value="Genomic_DNA"/>
</dbReference>
<dbReference type="Proteomes" id="UP000319931">
    <property type="component" value="Unassembled WGS sequence"/>
</dbReference>